<reference evidence="1 2" key="1">
    <citation type="journal article" date="2016" name="Mol. Biol. Evol.">
        <title>Comparative Genomics of Early-Diverging Mushroom-Forming Fungi Provides Insights into the Origins of Lignocellulose Decay Capabilities.</title>
        <authorList>
            <person name="Nagy L.G."/>
            <person name="Riley R."/>
            <person name="Tritt A."/>
            <person name="Adam C."/>
            <person name="Daum C."/>
            <person name="Floudas D."/>
            <person name="Sun H."/>
            <person name="Yadav J.S."/>
            <person name="Pangilinan J."/>
            <person name="Larsson K.H."/>
            <person name="Matsuura K."/>
            <person name="Barry K."/>
            <person name="Labutti K."/>
            <person name="Kuo R."/>
            <person name="Ohm R.A."/>
            <person name="Bhattacharya S.S."/>
            <person name="Shirouzu T."/>
            <person name="Yoshinaga Y."/>
            <person name="Martin F.M."/>
            <person name="Grigoriev I.V."/>
            <person name="Hibbett D.S."/>
        </authorList>
    </citation>
    <scope>NUCLEOTIDE SEQUENCE [LARGE SCALE GENOMIC DNA]</scope>
    <source>
        <strain evidence="1 2">CBS 109695</strain>
    </source>
</reference>
<gene>
    <name evidence="1" type="ORF">FIBSPDRAFT_1047788</name>
</gene>
<dbReference type="Gene3D" id="3.80.10.10">
    <property type="entry name" value="Ribonuclease Inhibitor"/>
    <property type="match status" value="1"/>
</dbReference>
<protein>
    <submittedName>
        <fullName evidence="1">Uncharacterized protein</fullName>
    </submittedName>
</protein>
<dbReference type="Proteomes" id="UP000076532">
    <property type="component" value="Unassembled WGS sequence"/>
</dbReference>
<evidence type="ECO:0000313" key="2">
    <source>
        <dbReference type="Proteomes" id="UP000076532"/>
    </source>
</evidence>
<dbReference type="OrthoDB" id="2832838at2759"/>
<dbReference type="AlphaFoldDB" id="A0A166EQC4"/>
<evidence type="ECO:0000313" key="1">
    <source>
        <dbReference type="EMBL" id="KZP15996.1"/>
    </source>
</evidence>
<name>A0A166EQC4_9AGAM</name>
<dbReference type="InterPro" id="IPR032675">
    <property type="entry name" value="LRR_dom_sf"/>
</dbReference>
<organism evidence="1 2">
    <name type="scientific">Athelia psychrophila</name>
    <dbReference type="NCBI Taxonomy" id="1759441"/>
    <lineage>
        <taxon>Eukaryota</taxon>
        <taxon>Fungi</taxon>
        <taxon>Dikarya</taxon>
        <taxon>Basidiomycota</taxon>
        <taxon>Agaricomycotina</taxon>
        <taxon>Agaricomycetes</taxon>
        <taxon>Agaricomycetidae</taxon>
        <taxon>Atheliales</taxon>
        <taxon>Atheliaceae</taxon>
        <taxon>Athelia</taxon>
    </lineage>
</organism>
<accession>A0A166EQC4</accession>
<keyword evidence="2" id="KW-1185">Reference proteome</keyword>
<proteinExistence type="predicted"/>
<sequence length="521" mass="53967">MASLPAELKSLNAAHLTAPAPCCPAHDLAALSLASVAWAAAARPHLLAVIPLSARTTPAFLPLLHPPSHNGKQIISTILAHAPRLAFEDTPAANMLLPRCAPLAHLRSMELRNLEWAVLSPDATAPLTSAFTALTALGIHRATFPHAQTLRRLVSSFPALERLALSDISVVPCLCNAYQPSERAAAMAVPKGMRSLTLDMGDATNGKRSQAEELLEWLANGDGCAKLATLDVRGIKRASFPALASFLSALPALEHLRLAFLEDVVADDLEAAPIHLQASLKTLHITAPSLASPILLLPSLPLLPSPKSGMGAALTLTLPSLGPAPLRRLPWAKLIALLPQSPSLSSPLLKVRVYGWPESILSEISTVLSQPQCLGALERGAWSAEAFSRTYALESDSDAHHGYPHTRAQRRKAGRAASISLALRRLPAAAPGAADSSTIAGYTAGALALFAGGASVGGMGLGSMNVTMGAETAGMVGEALGAVGGAVGKAFPWLLLAPVVLAGGVMYAGGLGGHDDGDDEE</sequence>
<dbReference type="SUPFAM" id="SSF52047">
    <property type="entry name" value="RNI-like"/>
    <property type="match status" value="1"/>
</dbReference>
<dbReference type="EMBL" id="KV417598">
    <property type="protein sequence ID" value="KZP15996.1"/>
    <property type="molecule type" value="Genomic_DNA"/>
</dbReference>